<comment type="similarity">
    <text evidence="3 9">Belongs to the iron/ascorbate-dependent oxidoreductase family.</text>
</comment>
<dbReference type="Pfam" id="PF03171">
    <property type="entry name" value="2OG-FeII_Oxy"/>
    <property type="match status" value="1"/>
</dbReference>
<dbReference type="PANTHER" id="PTHR47991">
    <property type="entry name" value="OXOGLUTARATE/IRON-DEPENDENT DIOXYGENASE"/>
    <property type="match status" value="1"/>
</dbReference>
<keyword evidence="12" id="KW-1185">Reference proteome</keyword>
<feature type="domain" description="Fe2OG dioxygenase" evidence="10">
    <location>
        <begin position="196"/>
        <end position="290"/>
    </location>
</feature>
<dbReference type="AlphaFoldDB" id="A0A8X8WHQ0"/>
<keyword evidence="7 9" id="KW-0408">Iron</keyword>
<keyword evidence="5" id="KW-0847">Vitamin C</keyword>
<dbReference type="GO" id="GO:0009813">
    <property type="term" value="P:flavonoid biosynthetic process"/>
    <property type="evidence" value="ECO:0007669"/>
    <property type="project" value="UniProtKB-KW"/>
</dbReference>
<evidence type="ECO:0000256" key="5">
    <source>
        <dbReference type="ARBA" id="ARBA00022896"/>
    </source>
</evidence>
<dbReference type="SUPFAM" id="SSF51197">
    <property type="entry name" value="Clavaminate synthase-like"/>
    <property type="match status" value="1"/>
</dbReference>
<dbReference type="Proteomes" id="UP000298416">
    <property type="component" value="Unassembled WGS sequence"/>
</dbReference>
<evidence type="ECO:0000256" key="8">
    <source>
        <dbReference type="ARBA" id="ARBA00023241"/>
    </source>
</evidence>
<evidence type="ECO:0000256" key="7">
    <source>
        <dbReference type="ARBA" id="ARBA00023004"/>
    </source>
</evidence>
<dbReference type="InterPro" id="IPR027443">
    <property type="entry name" value="IPNS-like_sf"/>
</dbReference>
<comment type="cofactor">
    <cofactor evidence="1">
        <name>L-ascorbate</name>
        <dbReference type="ChEBI" id="CHEBI:38290"/>
    </cofactor>
</comment>
<evidence type="ECO:0000259" key="10">
    <source>
        <dbReference type="PROSITE" id="PS51471"/>
    </source>
</evidence>
<comment type="pathway">
    <text evidence="2">Secondary metabolite biosynthesis; flavonoid biosynthesis.</text>
</comment>
<dbReference type="GO" id="GO:0016706">
    <property type="term" value="F:2-oxoglutarate-dependent dioxygenase activity"/>
    <property type="evidence" value="ECO:0007669"/>
    <property type="project" value="UniProtKB-ARBA"/>
</dbReference>
<reference evidence="11" key="2">
    <citation type="submission" date="2020-08" db="EMBL/GenBank/DDBJ databases">
        <title>Plant Genome Project.</title>
        <authorList>
            <person name="Zhang R.-G."/>
        </authorList>
    </citation>
    <scope>NUCLEOTIDE SEQUENCE</scope>
    <source>
        <strain evidence="11">Huo1</strain>
        <tissue evidence="11">Leaf</tissue>
    </source>
</reference>
<accession>A0A8X8WHQ0</accession>
<dbReference type="GO" id="GO:0002238">
    <property type="term" value="P:response to molecule of fungal origin"/>
    <property type="evidence" value="ECO:0007669"/>
    <property type="project" value="UniProtKB-ARBA"/>
</dbReference>
<evidence type="ECO:0000256" key="1">
    <source>
        <dbReference type="ARBA" id="ARBA00001961"/>
    </source>
</evidence>
<protein>
    <recommendedName>
        <fullName evidence="10">Fe2OG dioxygenase domain-containing protein</fullName>
    </recommendedName>
</protein>
<keyword evidence="6 9" id="KW-0560">Oxidoreductase</keyword>
<evidence type="ECO:0000256" key="6">
    <source>
        <dbReference type="ARBA" id="ARBA00023002"/>
    </source>
</evidence>
<reference evidence="11" key="1">
    <citation type="submission" date="2018-01" db="EMBL/GenBank/DDBJ databases">
        <authorList>
            <person name="Mao J.F."/>
        </authorList>
    </citation>
    <scope>NUCLEOTIDE SEQUENCE</scope>
    <source>
        <strain evidence="11">Huo1</strain>
        <tissue evidence="11">Leaf</tissue>
    </source>
</reference>
<evidence type="ECO:0000313" key="11">
    <source>
        <dbReference type="EMBL" id="KAG6394930.1"/>
    </source>
</evidence>
<evidence type="ECO:0000256" key="9">
    <source>
        <dbReference type="RuleBase" id="RU003682"/>
    </source>
</evidence>
<gene>
    <name evidence="11" type="ORF">SASPL_145521</name>
</gene>
<dbReference type="InterPro" id="IPR005123">
    <property type="entry name" value="Oxoglu/Fe-dep_dioxygenase_dom"/>
</dbReference>
<organism evidence="11">
    <name type="scientific">Salvia splendens</name>
    <name type="common">Scarlet sage</name>
    <dbReference type="NCBI Taxonomy" id="180675"/>
    <lineage>
        <taxon>Eukaryota</taxon>
        <taxon>Viridiplantae</taxon>
        <taxon>Streptophyta</taxon>
        <taxon>Embryophyta</taxon>
        <taxon>Tracheophyta</taxon>
        <taxon>Spermatophyta</taxon>
        <taxon>Magnoliopsida</taxon>
        <taxon>eudicotyledons</taxon>
        <taxon>Gunneridae</taxon>
        <taxon>Pentapetalae</taxon>
        <taxon>asterids</taxon>
        <taxon>lamiids</taxon>
        <taxon>Lamiales</taxon>
        <taxon>Lamiaceae</taxon>
        <taxon>Nepetoideae</taxon>
        <taxon>Mentheae</taxon>
        <taxon>Salviinae</taxon>
        <taxon>Salvia</taxon>
        <taxon>Salvia subgen. Calosphace</taxon>
        <taxon>core Calosphace</taxon>
    </lineage>
</organism>
<dbReference type="InterPro" id="IPR050295">
    <property type="entry name" value="Plant_2OG-oxidoreductases"/>
</dbReference>
<dbReference type="InterPro" id="IPR044861">
    <property type="entry name" value="IPNS-like_FE2OG_OXY"/>
</dbReference>
<keyword evidence="8" id="KW-0284">Flavonoid biosynthesis</keyword>
<dbReference type="Pfam" id="PF14226">
    <property type="entry name" value="DIOX_N"/>
    <property type="match status" value="1"/>
</dbReference>
<name>A0A8X8WHQ0_SALSN</name>
<evidence type="ECO:0000313" key="12">
    <source>
        <dbReference type="Proteomes" id="UP000298416"/>
    </source>
</evidence>
<dbReference type="FunFam" id="2.60.120.330:FF:000016">
    <property type="entry name" value="Naringenin,2-oxoglutarate 3-dioxygenase"/>
    <property type="match status" value="1"/>
</dbReference>
<evidence type="ECO:0000256" key="2">
    <source>
        <dbReference type="ARBA" id="ARBA00004966"/>
    </source>
</evidence>
<evidence type="ECO:0000256" key="4">
    <source>
        <dbReference type="ARBA" id="ARBA00022723"/>
    </source>
</evidence>
<dbReference type="GO" id="GO:0009805">
    <property type="term" value="P:coumarin biosynthetic process"/>
    <property type="evidence" value="ECO:0007669"/>
    <property type="project" value="UniProtKB-ARBA"/>
</dbReference>
<sequence length="350" mass="39862">MGPNIPKKMGEMYISPCEQAEAGSFHPKFMRDEVERPKVAHDQFSDEIPVISFAGIEKREEAWRRIMEASEEWGIFQLVDHGVDLSVVERMRSLALDFFALPSHEKLRFDMSGGKKGGFIVSSHLQGEVVQDWREIVTYFSYPVAARDYSRWPDKPSGWRETTEQYSRQVMDLGCKLLEILSQAMDLEKDALSKACIDMDQKIVVNFYPKCPRPDLTLGLKRHTDPGLITLLLQDQVGGLQATRDGGNTWITVRPVPGAFVVNLGDYGHVILEQREVQERGSPSSCELEKQQIIDSSILNPAPNAQVYPVKIEEGEKAVMDEPISYMEMYKRKMNNDIHLARLKKLSKQE</sequence>
<proteinExistence type="inferred from homology"/>
<dbReference type="GO" id="GO:0046872">
    <property type="term" value="F:metal ion binding"/>
    <property type="evidence" value="ECO:0007669"/>
    <property type="project" value="UniProtKB-KW"/>
</dbReference>
<dbReference type="InterPro" id="IPR026992">
    <property type="entry name" value="DIOX_N"/>
</dbReference>
<comment type="caution">
    <text evidence="11">The sequence shown here is derived from an EMBL/GenBank/DDBJ whole genome shotgun (WGS) entry which is preliminary data.</text>
</comment>
<dbReference type="PROSITE" id="PS51471">
    <property type="entry name" value="FE2OG_OXY"/>
    <property type="match status" value="1"/>
</dbReference>
<dbReference type="EMBL" id="PNBA02000017">
    <property type="protein sequence ID" value="KAG6394930.1"/>
    <property type="molecule type" value="Genomic_DNA"/>
</dbReference>
<dbReference type="GO" id="GO:0031418">
    <property type="term" value="F:L-ascorbic acid binding"/>
    <property type="evidence" value="ECO:0007669"/>
    <property type="project" value="UniProtKB-KW"/>
</dbReference>
<keyword evidence="4 9" id="KW-0479">Metal-binding</keyword>
<dbReference type="Gene3D" id="2.60.120.330">
    <property type="entry name" value="B-lactam Antibiotic, Isopenicillin N Synthase, Chain"/>
    <property type="match status" value="1"/>
</dbReference>
<evidence type="ECO:0000256" key="3">
    <source>
        <dbReference type="ARBA" id="ARBA00008056"/>
    </source>
</evidence>